<dbReference type="GO" id="GO:0048704">
    <property type="term" value="P:embryonic skeletal system morphogenesis"/>
    <property type="evidence" value="ECO:0007669"/>
    <property type="project" value="TreeGrafter"/>
</dbReference>
<dbReference type="Pfam" id="PF00046">
    <property type="entry name" value="Homeodomain"/>
    <property type="match status" value="1"/>
</dbReference>
<evidence type="ECO:0000256" key="4">
    <source>
        <dbReference type="ARBA" id="ARBA00022473"/>
    </source>
</evidence>
<dbReference type="InterPro" id="IPR001356">
    <property type="entry name" value="HD"/>
</dbReference>
<keyword evidence="6 8" id="KW-0371">Homeobox</keyword>
<evidence type="ECO:0000256" key="10">
    <source>
        <dbReference type="SAM" id="MobiDB-lite"/>
    </source>
</evidence>
<dbReference type="PANTHER" id="PTHR45664:SF11">
    <property type="entry name" value="HOMEOBOX PROTEIN HOX-B3"/>
    <property type="match status" value="1"/>
</dbReference>
<proteinExistence type="inferred from homology"/>
<dbReference type="InterPro" id="IPR017970">
    <property type="entry name" value="Homeobox_CS"/>
</dbReference>
<evidence type="ECO:0000256" key="3">
    <source>
        <dbReference type="ARBA" id="ARBA00009107"/>
    </source>
</evidence>
<evidence type="ECO:0000313" key="12">
    <source>
        <dbReference type="EMBL" id="KAF4096448.1"/>
    </source>
</evidence>
<evidence type="ECO:0000256" key="6">
    <source>
        <dbReference type="ARBA" id="ARBA00023155"/>
    </source>
</evidence>
<dbReference type="EMBL" id="JAAMOB010000023">
    <property type="protein sequence ID" value="KAF4096448.1"/>
    <property type="molecule type" value="Genomic_DNA"/>
</dbReference>
<dbReference type="FunFam" id="1.10.10.60:FF:000176">
    <property type="entry name" value="pancreas/duodenum homeobox protein 1"/>
    <property type="match status" value="1"/>
</dbReference>
<dbReference type="InterPro" id="IPR009057">
    <property type="entry name" value="Homeodomain-like_sf"/>
</dbReference>
<comment type="caution">
    <text evidence="12">The sequence shown here is derived from an EMBL/GenBank/DDBJ whole genome shotgun (WGS) entry which is preliminary data.</text>
</comment>
<dbReference type="GO" id="GO:0000978">
    <property type="term" value="F:RNA polymerase II cis-regulatory region sequence-specific DNA binding"/>
    <property type="evidence" value="ECO:0007669"/>
    <property type="project" value="TreeGrafter"/>
</dbReference>
<dbReference type="GO" id="GO:0009952">
    <property type="term" value="P:anterior/posterior pattern specification"/>
    <property type="evidence" value="ECO:0007669"/>
    <property type="project" value="TreeGrafter"/>
</dbReference>
<dbReference type="PROSITE" id="PS00027">
    <property type="entry name" value="HOMEOBOX_1"/>
    <property type="match status" value="1"/>
</dbReference>
<dbReference type="SUPFAM" id="SSF46689">
    <property type="entry name" value="Homeodomain-like"/>
    <property type="match status" value="1"/>
</dbReference>
<evidence type="ECO:0000313" key="13">
    <source>
        <dbReference type="Proteomes" id="UP000579812"/>
    </source>
</evidence>
<feature type="region of interest" description="Disordered" evidence="10">
    <location>
        <begin position="105"/>
        <end position="127"/>
    </location>
</feature>
<feature type="compositionally biased region" description="Polar residues" evidence="10">
    <location>
        <begin position="105"/>
        <end position="119"/>
    </location>
</feature>
<dbReference type="GO" id="GO:0003309">
    <property type="term" value="P:type B pancreatic cell differentiation"/>
    <property type="evidence" value="ECO:0007669"/>
    <property type="project" value="UniProtKB-ARBA"/>
</dbReference>
<evidence type="ECO:0000256" key="5">
    <source>
        <dbReference type="ARBA" id="ARBA00023125"/>
    </source>
</evidence>
<dbReference type="InterPro" id="IPR020479">
    <property type="entry name" value="HD_metazoa"/>
</dbReference>
<dbReference type="Gene3D" id="1.10.10.60">
    <property type="entry name" value="Homeodomain-like"/>
    <property type="match status" value="1"/>
</dbReference>
<feature type="DNA-binding region" description="Homeobox" evidence="8">
    <location>
        <begin position="184"/>
        <end position="243"/>
    </location>
</feature>
<comment type="subcellular location">
    <subcellularLocation>
        <location evidence="2 8 9">Nucleus</location>
    </subcellularLocation>
</comment>
<dbReference type="PROSITE" id="PS50071">
    <property type="entry name" value="HOMEOBOX_2"/>
    <property type="match status" value="1"/>
</dbReference>
<sequence>MHVFSLSKWVSFSLPPPKSRSLNSVSTVKNAEENGILVWLLSSTLQLKQPVREAIGGGHHVTTLFTLAGKQLKTAESSSAWRQHAEENSSKHYEGHMWNFQKLSQHPSAGVSHSANETTKSLDRANATERDEGCKLSTSCFSTKKYPWMRETHTPISFSSINVMESGDSRYSSGEVQDSGCPNSKRARAAFTSSQLLELEKEFHFSAYLCRNRRLEMAALLKLTDRQIKIWFQNRRMKYKKDHKEKSMTKSSYSYLETGNQPFVISGSTVDPPVPLKFQYHYERPSMSGMNCAQSH</sequence>
<evidence type="ECO:0000256" key="1">
    <source>
        <dbReference type="ARBA" id="ARBA00003263"/>
    </source>
</evidence>
<dbReference type="AlphaFoldDB" id="A0A7J6BN47"/>
<dbReference type="Proteomes" id="UP000579812">
    <property type="component" value="Unassembled WGS sequence"/>
</dbReference>
<dbReference type="PRINTS" id="PR00024">
    <property type="entry name" value="HOMEOBOX"/>
</dbReference>
<keyword evidence="5 8" id="KW-0238">DNA-binding</keyword>
<reference evidence="12 13" key="1">
    <citation type="submission" date="2020-04" db="EMBL/GenBank/DDBJ databases">
        <title>Chromosome-level genome assembly of a cyprinid fish Onychostoma macrolepis by integration of Nanopore Sequencing, Bionano and Hi-C technology.</title>
        <authorList>
            <person name="Wang D."/>
        </authorList>
    </citation>
    <scope>NUCLEOTIDE SEQUENCE [LARGE SCALE GENOMIC DNA]</scope>
    <source>
        <strain evidence="12">SWU-2019</strain>
        <tissue evidence="12">Muscle</tissue>
    </source>
</reference>
<dbReference type="GO" id="GO:0005634">
    <property type="term" value="C:nucleus"/>
    <property type="evidence" value="ECO:0007669"/>
    <property type="project" value="UniProtKB-SubCell"/>
</dbReference>
<comment type="similarity">
    <text evidence="3">Belongs to the Antp homeobox family.</text>
</comment>
<keyword evidence="4" id="KW-0217">Developmental protein</keyword>
<accession>A0A7J6BN47</accession>
<evidence type="ECO:0000256" key="8">
    <source>
        <dbReference type="PROSITE-ProRule" id="PRU00108"/>
    </source>
</evidence>
<evidence type="ECO:0000256" key="7">
    <source>
        <dbReference type="ARBA" id="ARBA00023242"/>
    </source>
</evidence>
<comment type="function">
    <text evidence="1">Sequence-specific transcription factor which is part of a developmental regulatory system that provides cells with specific positional identities on the anterior-posterior axis.</text>
</comment>
<keyword evidence="13" id="KW-1185">Reference proteome</keyword>
<evidence type="ECO:0000256" key="9">
    <source>
        <dbReference type="RuleBase" id="RU000682"/>
    </source>
</evidence>
<evidence type="ECO:0000256" key="2">
    <source>
        <dbReference type="ARBA" id="ARBA00004123"/>
    </source>
</evidence>
<gene>
    <name evidence="12" type="ORF">G5714_022417</name>
</gene>
<organism evidence="12 13">
    <name type="scientific">Onychostoma macrolepis</name>
    <dbReference type="NCBI Taxonomy" id="369639"/>
    <lineage>
        <taxon>Eukaryota</taxon>
        <taxon>Metazoa</taxon>
        <taxon>Chordata</taxon>
        <taxon>Craniata</taxon>
        <taxon>Vertebrata</taxon>
        <taxon>Euteleostomi</taxon>
        <taxon>Actinopterygii</taxon>
        <taxon>Neopterygii</taxon>
        <taxon>Teleostei</taxon>
        <taxon>Ostariophysi</taxon>
        <taxon>Cypriniformes</taxon>
        <taxon>Cyprinidae</taxon>
        <taxon>Acrossocheilinae</taxon>
        <taxon>Onychostoma</taxon>
    </lineage>
</organism>
<feature type="domain" description="Homeobox" evidence="11">
    <location>
        <begin position="182"/>
        <end position="242"/>
    </location>
</feature>
<dbReference type="CDD" id="cd00086">
    <property type="entry name" value="homeodomain"/>
    <property type="match status" value="1"/>
</dbReference>
<dbReference type="GO" id="GO:0000981">
    <property type="term" value="F:DNA-binding transcription factor activity, RNA polymerase II-specific"/>
    <property type="evidence" value="ECO:0007669"/>
    <property type="project" value="InterPro"/>
</dbReference>
<protein>
    <recommendedName>
        <fullName evidence="11">Homeobox domain-containing protein</fullName>
    </recommendedName>
</protein>
<dbReference type="PANTHER" id="PTHR45664">
    <property type="entry name" value="PROTEIN ZERKNUELLT 1-RELATED"/>
    <property type="match status" value="1"/>
</dbReference>
<name>A0A7J6BN47_9TELE</name>
<dbReference type="SMART" id="SM00389">
    <property type="entry name" value="HOX"/>
    <property type="match status" value="1"/>
</dbReference>
<keyword evidence="7 8" id="KW-0539">Nucleus</keyword>
<evidence type="ECO:0000259" key="11">
    <source>
        <dbReference type="PROSITE" id="PS50071"/>
    </source>
</evidence>